<feature type="repeat" description="PPR" evidence="3">
    <location>
        <begin position="235"/>
        <end position="269"/>
    </location>
</feature>
<name>A0AAN8ZCI4_9MAGN</name>
<feature type="repeat" description="PPR" evidence="3">
    <location>
        <begin position="410"/>
        <end position="444"/>
    </location>
</feature>
<keyword evidence="5" id="KW-1185">Reference proteome</keyword>
<sequence>MNELSKNKNGSPQIFSWVKFYENQNWAIKGPKSKDDLLIPEVVHWVETRSSSSGLSGDFVTVDSDADKITKILNARFEVRSLDILEESLYDSGVKVNESLVEQILERFSNDWIAAFGFFKWAEKQMGYNHRPGFYDKMVDVLGKAKNYDLMWDLLETMDRMGVCISLETVSKVMRRLVKGDKWEDAIEVFRKLEQYGVSKNTSAMNVLIDALVKGHHIKHAQNVFLEFKDQIPPDSNTFNILVKGWCQASQLDKAGRTMEEMEKHGFRPGVVAYTSFIKDYCFRKDFEKVYNLLNEMQEKGCPPDVVTYTIVMNALGREKKIGAATCIYERMKKNGHASDASSYSCWIYILTRDGRVHDALKVLEDMPRKGVIPNVKAFNTLITAFCAQNEEETALKLLMTMECYRCKSDIETYAPLLKMCCKKNRMKLLFFLLDYMLKDDVSPECTTYSLLVHGLCKSGKLEEACFFFEDMVSRGMVRMDCTGIMLMEELSRSGLKNEMERIKKLTL</sequence>
<dbReference type="Proteomes" id="UP001370490">
    <property type="component" value="Unassembled WGS sequence"/>
</dbReference>
<dbReference type="SUPFAM" id="SSF48452">
    <property type="entry name" value="TPR-like"/>
    <property type="match status" value="1"/>
</dbReference>
<dbReference type="NCBIfam" id="TIGR00756">
    <property type="entry name" value="PPR"/>
    <property type="match status" value="7"/>
</dbReference>
<feature type="repeat" description="PPR" evidence="3">
    <location>
        <begin position="340"/>
        <end position="374"/>
    </location>
</feature>
<dbReference type="InterPro" id="IPR011990">
    <property type="entry name" value="TPR-like_helical_dom_sf"/>
</dbReference>
<evidence type="ECO:0000256" key="3">
    <source>
        <dbReference type="PROSITE-ProRule" id="PRU00708"/>
    </source>
</evidence>
<dbReference type="PANTHER" id="PTHR47941">
    <property type="entry name" value="PENTATRICOPEPTIDE REPEAT-CONTAINING PROTEIN 3, MITOCHONDRIAL"/>
    <property type="match status" value="1"/>
</dbReference>
<dbReference type="Pfam" id="PF01535">
    <property type="entry name" value="PPR"/>
    <property type="match status" value="2"/>
</dbReference>
<protein>
    <submittedName>
        <fullName evidence="4">Pentatricopeptide repeat</fullName>
    </submittedName>
</protein>
<evidence type="ECO:0000313" key="5">
    <source>
        <dbReference type="Proteomes" id="UP001370490"/>
    </source>
</evidence>
<accession>A0AAN8ZCI4</accession>
<dbReference type="Gene3D" id="1.25.40.10">
    <property type="entry name" value="Tetratricopeptide repeat domain"/>
    <property type="match status" value="4"/>
</dbReference>
<dbReference type="AlphaFoldDB" id="A0AAN8ZCI4"/>
<organism evidence="4 5">
    <name type="scientific">Dillenia turbinata</name>
    <dbReference type="NCBI Taxonomy" id="194707"/>
    <lineage>
        <taxon>Eukaryota</taxon>
        <taxon>Viridiplantae</taxon>
        <taxon>Streptophyta</taxon>
        <taxon>Embryophyta</taxon>
        <taxon>Tracheophyta</taxon>
        <taxon>Spermatophyta</taxon>
        <taxon>Magnoliopsida</taxon>
        <taxon>eudicotyledons</taxon>
        <taxon>Gunneridae</taxon>
        <taxon>Pentapetalae</taxon>
        <taxon>Dilleniales</taxon>
        <taxon>Dilleniaceae</taxon>
        <taxon>Dillenia</taxon>
    </lineage>
</organism>
<dbReference type="Pfam" id="PF12854">
    <property type="entry name" value="PPR_1"/>
    <property type="match status" value="1"/>
</dbReference>
<dbReference type="EMBL" id="JBAMMX010000012">
    <property type="protein sequence ID" value="KAK6929925.1"/>
    <property type="molecule type" value="Genomic_DNA"/>
</dbReference>
<evidence type="ECO:0000256" key="2">
    <source>
        <dbReference type="ARBA" id="ARBA00022737"/>
    </source>
</evidence>
<gene>
    <name evidence="4" type="ORF">RJ641_004019</name>
</gene>
<comment type="similarity">
    <text evidence="1">Belongs to the PPR family. P subfamily.</text>
</comment>
<proteinExistence type="inferred from homology"/>
<evidence type="ECO:0000313" key="4">
    <source>
        <dbReference type="EMBL" id="KAK6929925.1"/>
    </source>
</evidence>
<feature type="repeat" description="PPR" evidence="3">
    <location>
        <begin position="166"/>
        <end position="200"/>
    </location>
</feature>
<feature type="repeat" description="PPR" evidence="3">
    <location>
        <begin position="445"/>
        <end position="479"/>
    </location>
</feature>
<feature type="repeat" description="PPR" evidence="3">
    <location>
        <begin position="305"/>
        <end position="339"/>
    </location>
</feature>
<evidence type="ECO:0000256" key="1">
    <source>
        <dbReference type="ARBA" id="ARBA00007626"/>
    </source>
</evidence>
<keyword evidence="2" id="KW-0677">Repeat</keyword>
<feature type="repeat" description="PPR" evidence="3">
    <location>
        <begin position="270"/>
        <end position="304"/>
    </location>
</feature>
<comment type="caution">
    <text evidence="4">The sequence shown here is derived from an EMBL/GenBank/DDBJ whole genome shotgun (WGS) entry which is preliminary data.</text>
</comment>
<dbReference type="PROSITE" id="PS51375">
    <property type="entry name" value="PPR"/>
    <property type="match status" value="8"/>
</dbReference>
<dbReference type="InterPro" id="IPR002885">
    <property type="entry name" value="PPR_rpt"/>
</dbReference>
<dbReference type="Pfam" id="PF13041">
    <property type="entry name" value="PPR_2"/>
    <property type="match status" value="3"/>
</dbReference>
<feature type="repeat" description="PPR" evidence="3">
    <location>
        <begin position="375"/>
        <end position="409"/>
    </location>
</feature>
<reference evidence="4 5" key="1">
    <citation type="submission" date="2023-12" db="EMBL/GenBank/DDBJ databases">
        <title>A high-quality genome assembly for Dillenia turbinata (Dilleniales).</title>
        <authorList>
            <person name="Chanderbali A."/>
        </authorList>
    </citation>
    <scope>NUCLEOTIDE SEQUENCE [LARGE SCALE GENOMIC DNA]</scope>
    <source>
        <strain evidence="4">LSX21</strain>
        <tissue evidence="4">Leaf</tissue>
    </source>
</reference>